<gene>
    <name evidence="2" type="ORF">MSSIH_2051</name>
</gene>
<dbReference type="PATRIC" id="fig|1434119.4.peg.2652"/>
<organism evidence="2 3">
    <name type="scientific">Methanosarcina siciliae HI350</name>
    <dbReference type="NCBI Taxonomy" id="1434119"/>
    <lineage>
        <taxon>Archaea</taxon>
        <taxon>Methanobacteriati</taxon>
        <taxon>Methanobacteriota</taxon>
        <taxon>Stenosarchaea group</taxon>
        <taxon>Methanomicrobia</taxon>
        <taxon>Methanosarcinales</taxon>
        <taxon>Methanosarcinaceae</taxon>
        <taxon>Methanosarcina</taxon>
    </lineage>
</organism>
<evidence type="ECO:0000313" key="3">
    <source>
        <dbReference type="Proteomes" id="UP000033092"/>
    </source>
</evidence>
<dbReference type="KEGG" id="msz:MSSIH_2051"/>
<dbReference type="Proteomes" id="UP000033092">
    <property type="component" value="Chromosome"/>
</dbReference>
<dbReference type="GO" id="GO:0016787">
    <property type="term" value="F:hydrolase activity"/>
    <property type="evidence" value="ECO:0007669"/>
    <property type="project" value="UniProtKB-KW"/>
</dbReference>
<dbReference type="HOGENOM" id="CLU_2802306_0_0_2"/>
<dbReference type="GeneID" id="67188974"/>
<protein>
    <submittedName>
        <fullName evidence="2">ATP-dependent DNA helicase</fullName>
        <ecNumber evidence="2">3.6.1.-</ecNumber>
    </submittedName>
</protein>
<dbReference type="EC" id="3.6.1.-" evidence="2"/>
<dbReference type="AlphaFoldDB" id="A0A0E3LAW7"/>
<dbReference type="Gene3D" id="3.30.950.30">
    <property type="entry name" value="Schlafen, AAA domain"/>
    <property type="match status" value="1"/>
</dbReference>
<keyword evidence="2" id="KW-0378">Hydrolase</keyword>
<evidence type="ECO:0000313" key="2">
    <source>
        <dbReference type="EMBL" id="AKB32741.1"/>
    </source>
</evidence>
<dbReference type="EMBL" id="CP009507">
    <property type="protein sequence ID" value="AKB32741.1"/>
    <property type="molecule type" value="Genomic_DNA"/>
</dbReference>
<proteinExistence type="predicted"/>
<keyword evidence="2" id="KW-0547">Nucleotide-binding</keyword>
<reference evidence="2 3" key="1">
    <citation type="submission" date="2014-07" db="EMBL/GenBank/DDBJ databases">
        <title>Methanogenic archaea and the global carbon cycle.</title>
        <authorList>
            <person name="Henriksen J.R."/>
            <person name="Luke J."/>
            <person name="Reinhart S."/>
            <person name="Benedict M.N."/>
            <person name="Youngblut N.D."/>
            <person name="Metcalf M.E."/>
            <person name="Whitaker R.J."/>
            <person name="Metcalf W.W."/>
        </authorList>
    </citation>
    <scope>NUCLEOTIDE SEQUENCE [LARGE SCALE GENOMIC DNA]</scope>
    <source>
        <strain evidence="2 3">HI350</strain>
    </source>
</reference>
<sequence>MKKSTAQLKPAVISIVAMLNKHQEGKLYFGVKEDGTVVGQEIGIDTLRTISQAISAYIEPKVYPVIRQVTYFIY</sequence>
<evidence type="ECO:0000259" key="1">
    <source>
        <dbReference type="Pfam" id="PF04326"/>
    </source>
</evidence>
<dbReference type="InterPro" id="IPR007421">
    <property type="entry name" value="Schlafen_AlbA_2_dom"/>
</dbReference>
<dbReference type="GO" id="GO:0004386">
    <property type="term" value="F:helicase activity"/>
    <property type="evidence" value="ECO:0007669"/>
    <property type="project" value="UniProtKB-KW"/>
</dbReference>
<feature type="domain" description="Schlafen AlbA-2" evidence="1">
    <location>
        <begin position="11"/>
        <end position="70"/>
    </location>
</feature>
<accession>A0A0E3LAW7</accession>
<name>A0A0E3LAW7_9EURY</name>
<dbReference type="RefSeq" id="WP_222702732.1">
    <property type="nucleotide sequence ID" value="NZ_CP009507.1"/>
</dbReference>
<keyword evidence="2" id="KW-0347">Helicase</keyword>
<dbReference type="InterPro" id="IPR038461">
    <property type="entry name" value="Schlafen_AlbA_2_dom_sf"/>
</dbReference>
<dbReference type="Pfam" id="PF04326">
    <property type="entry name" value="SLFN_AlbA_2"/>
    <property type="match status" value="1"/>
</dbReference>
<keyword evidence="2" id="KW-0067">ATP-binding</keyword>